<feature type="compositionally biased region" description="Low complexity" evidence="1">
    <location>
        <begin position="60"/>
        <end position="70"/>
    </location>
</feature>
<feature type="region of interest" description="Disordered" evidence="1">
    <location>
        <begin position="60"/>
        <end position="88"/>
    </location>
</feature>
<protein>
    <submittedName>
        <fullName evidence="3">PucR family transcriptional regulator</fullName>
    </submittedName>
</protein>
<gene>
    <name evidence="3" type="ORF">Leucomu_10610</name>
</gene>
<dbReference type="PANTHER" id="PTHR33744">
    <property type="entry name" value="CARBOHYDRATE DIACID REGULATOR"/>
    <property type="match status" value="1"/>
</dbReference>
<dbReference type="Proteomes" id="UP000285768">
    <property type="component" value="Chromosome"/>
</dbReference>
<evidence type="ECO:0000256" key="1">
    <source>
        <dbReference type="SAM" id="MobiDB-lite"/>
    </source>
</evidence>
<dbReference type="RefSeq" id="WP_031289789.1">
    <property type="nucleotide sequence ID" value="NZ_CP035037.1"/>
</dbReference>
<accession>A0ABX5QGU3</accession>
<dbReference type="InterPro" id="IPR042070">
    <property type="entry name" value="PucR_C-HTH_sf"/>
</dbReference>
<dbReference type="Gene3D" id="1.10.10.2840">
    <property type="entry name" value="PucR C-terminal helix-turn-helix domain"/>
    <property type="match status" value="1"/>
</dbReference>
<evidence type="ECO:0000313" key="3">
    <source>
        <dbReference type="EMBL" id="QAB18308.1"/>
    </source>
</evidence>
<sequence>MALDLQAISRAIDGTCVPRRLGERTPVDGVSPLEAFVVVGNPEYATLVTGDEEELMRRLAAARAGGSSPDDAGDTGDDRNEDDGDPLLGAVFVSDADTPALRAALERRGMTAILGARLGGAALHATLSALIADDRAAADRLVTAGINVLTQVARRGGVTAVIAELAHRLDGWAVLLDAQGQLIGSAGAGRLHVSDAVAVALGRPVRVRHVGLQLHHVGSDSDLAGYLVVATRSRSRTHSRDLAAQSAALLDLLLRTHDPSLTEHLGREALIATLDAGGPPARDLLRRWEVHEPSLTAFALGAKTRTVDLERLLRRWLDELGAEHIFASGSGPVRGFVRNELAEELAELAEALRPMGGARVHLGLGAPAPAETLAQSAVQARQALDTALEDGETVHRYTRLPTVDLVLSSLTGTPSDALTSLLDPLRDASGAHGELGRTLRVFLSEHGGHRSSARRLGIHRQTLASRIRRIEGLTGLSMDRADDRTAAWLALRAAGL</sequence>
<feature type="domain" description="PucR C-terminal helix-turn-helix" evidence="2">
    <location>
        <begin position="437"/>
        <end position="493"/>
    </location>
</feature>
<proteinExistence type="predicted"/>
<keyword evidence="4" id="KW-1185">Reference proteome</keyword>
<evidence type="ECO:0000313" key="4">
    <source>
        <dbReference type="Proteomes" id="UP000285768"/>
    </source>
</evidence>
<name>A0ABX5QGU3_9MICO</name>
<organism evidence="3 4">
    <name type="scientific">Leucobacter muris</name>
    <dbReference type="NCBI Taxonomy" id="1935379"/>
    <lineage>
        <taxon>Bacteria</taxon>
        <taxon>Bacillati</taxon>
        <taxon>Actinomycetota</taxon>
        <taxon>Actinomycetes</taxon>
        <taxon>Micrococcales</taxon>
        <taxon>Microbacteriaceae</taxon>
        <taxon>Leucobacter</taxon>
    </lineage>
</organism>
<evidence type="ECO:0000259" key="2">
    <source>
        <dbReference type="Pfam" id="PF13556"/>
    </source>
</evidence>
<dbReference type="InterPro" id="IPR051448">
    <property type="entry name" value="CdaR-like_regulators"/>
</dbReference>
<dbReference type="InterPro" id="IPR025736">
    <property type="entry name" value="PucR_C-HTH_dom"/>
</dbReference>
<dbReference type="EMBL" id="CP035037">
    <property type="protein sequence ID" value="QAB18308.1"/>
    <property type="molecule type" value="Genomic_DNA"/>
</dbReference>
<dbReference type="Pfam" id="PF13556">
    <property type="entry name" value="HTH_30"/>
    <property type="match status" value="1"/>
</dbReference>
<feature type="compositionally biased region" description="Acidic residues" evidence="1">
    <location>
        <begin position="71"/>
        <end position="85"/>
    </location>
</feature>
<dbReference type="PANTHER" id="PTHR33744:SF15">
    <property type="entry name" value="CARBOHYDRATE DIACID REGULATOR"/>
    <property type="match status" value="1"/>
</dbReference>
<reference evidence="3 4" key="1">
    <citation type="submission" date="2019-01" db="EMBL/GenBank/DDBJ databases">
        <title>Leucobacter muris sp. nov. isolated from the nose of a laboratory mouse.</title>
        <authorList>
            <person name="Benga L."/>
            <person name="Sproeer C."/>
            <person name="Schumann P."/>
            <person name="Verbarg S."/>
            <person name="Bunk B."/>
            <person name="Engelhardt E."/>
            <person name="Benten P.M."/>
            <person name="Sager M."/>
        </authorList>
    </citation>
    <scope>NUCLEOTIDE SEQUENCE [LARGE SCALE GENOMIC DNA]</scope>
    <source>
        <strain evidence="3 4">DSM 101948</strain>
    </source>
</reference>